<protein>
    <submittedName>
        <fullName evidence="1">Unnamed protein product</fullName>
    </submittedName>
</protein>
<dbReference type="EMBL" id="BSXS01002176">
    <property type="protein sequence ID" value="GME78389.1"/>
    <property type="molecule type" value="Genomic_DNA"/>
</dbReference>
<evidence type="ECO:0000313" key="2">
    <source>
        <dbReference type="Proteomes" id="UP001165064"/>
    </source>
</evidence>
<reference evidence="1" key="1">
    <citation type="submission" date="2023-04" db="EMBL/GenBank/DDBJ databases">
        <title>Ambrosiozyma monospora NBRC 10751.</title>
        <authorList>
            <person name="Ichikawa N."/>
            <person name="Sato H."/>
            <person name="Tonouchi N."/>
        </authorList>
    </citation>
    <scope>NUCLEOTIDE SEQUENCE</scope>
    <source>
        <strain evidence="1">NBRC 10751</strain>
    </source>
</reference>
<organism evidence="1 2">
    <name type="scientific">Ambrosiozyma monospora</name>
    <name type="common">Yeast</name>
    <name type="synonym">Endomycopsis monosporus</name>
    <dbReference type="NCBI Taxonomy" id="43982"/>
    <lineage>
        <taxon>Eukaryota</taxon>
        <taxon>Fungi</taxon>
        <taxon>Dikarya</taxon>
        <taxon>Ascomycota</taxon>
        <taxon>Saccharomycotina</taxon>
        <taxon>Pichiomycetes</taxon>
        <taxon>Pichiales</taxon>
        <taxon>Pichiaceae</taxon>
        <taxon>Ambrosiozyma</taxon>
    </lineage>
</organism>
<sequence>MTSDNPFQAHLTSNSDVLSVDDLDIESSLMSRANSNSSTGLSAQYANKSSEDTISELQTDPVNGICNQQDISLRRSVHGVNELEGEKPESLLLRFIKTFYDDPMILLLIGSALISFLMGNIDDAVSITSAIVIVVTVGFVQEYRSEQSLEALNKLVPEMAHLTRNGATETVMASALVPGDLVHFAVGDRIPADVRLTESVHLSIDESNLTGETNPVSKTTEKIDGLTSINQRKNIAFMGTLVRDGHGSGIVIGTGHKTAFGGVFSMMTEIEKPKTPLQNAMDKLGKQLSIFSFAVIGVIGLIGVLEGRAWLEMFQISVSLAVAAIPEGLPIIVAVTLALGVLRMAKQKAIVKRLPSVETLGSVNVICSDKTGTLTQNHMTLNKIWTVDMNVSHVDIDHKKQYGAILTKDVRHLMETGNMCNNAKFSLDKEKYLGNPTDIAIIEALPLFGLDDARNTRHRSNELPFNSSRKYMAVVANMGDESKSESYVKGAVEKLLPMSKMYYTTEGDIKPLTENIKNLVLQMADNLANDGLRVLAFAKNTKSFDKEPSDLVFCGLMGMNDPPRPQVSKSISALMRGGVHVIMITGDSETTAINIAKKIGMPITDPERCVMSGDKIDSMSPEAFAEAIQYVSVFARTTPEHKVAIVNALQMRGDVVAMTGDGVNDAPALKLADIGIAMGQNGTDVAKEAADMVLTDDDFSTILSAIREGKGIFYNIQSFLTFQLSTSVAALSLIALSTLFNLPNPLNAMQILWINIIMDGPPAQSLGVEPVDPEVMNKPPRSRNDKILTKQVIKRVLQSASIVILGTMFVYMREMGDSITKRDTTMTFTCFVLFDMFNALACRSYTKSVFELGMSNTMFNAAVGGSKRV</sequence>
<proteinExistence type="predicted"/>
<gene>
    <name evidence="1" type="ORF">Amon02_000342200</name>
</gene>
<accession>A0ACB5T0D4</accession>
<name>A0ACB5T0D4_AMBMO</name>
<evidence type="ECO:0000313" key="1">
    <source>
        <dbReference type="EMBL" id="GME78389.1"/>
    </source>
</evidence>
<keyword evidence="2" id="KW-1185">Reference proteome</keyword>
<dbReference type="Proteomes" id="UP001165064">
    <property type="component" value="Unassembled WGS sequence"/>
</dbReference>
<comment type="caution">
    <text evidence="1">The sequence shown here is derived from an EMBL/GenBank/DDBJ whole genome shotgun (WGS) entry which is preliminary data.</text>
</comment>